<dbReference type="Proteomes" id="UP000430079">
    <property type="component" value="Unassembled WGS sequence"/>
</dbReference>
<dbReference type="InterPro" id="IPR028357">
    <property type="entry name" value="UDPglc_DH_bac"/>
</dbReference>
<dbReference type="PANTHER" id="PTHR43750">
    <property type="entry name" value="UDP-GLUCOSE 6-DEHYDROGENASE TUAD"/>
    <property type="match status" value="1"/>
</dbReference>
<dbReference type="SUPFAM" id="SSF51735">
    <property type="entry name" value="NAD(P)-binding Rossmann-fold domains"/>
    <property type="match status" value="1"/>
</dbReference>
<dbReference type="UniPathway" id="UPA00038">
    <property type="reaction ID" value="UER00491"/>
</dbReference>
<evidence type="ECO:0000256" key="4">
    <source>
        <dbReference type="ARBA" id="ARBA00023002"/>
    </source>
</evidence>
<reference evidence="12 13" key="1">
    <citation type="submission" date="2019-12" db="EMBL/GenBank/DDBJ databases">
        <title>Whole genome shotgun sequence of Streptomyces hygroscopicus subsp. glebosus NBRC 13786.</title>
        <authorList>
            <person name="Ichikawa N."/>
            <person name="Kimura A."/>
            <person name="Kitahashi Y."/>
            <person name="Komaki H."/>
            <person name="Tamura T."/>
        </authorList>
    </citation>
    <scope>NUCLEOTIDE SEQUENCE [LARGE SCALE GENOMIC DNA]</scope>
    <source>
        <strain evidence="12 13">NBRC 13786</strain>
    </source>
</reference>
<evidence type="ECO:0000256" key="9">
    <source>
        <dbReference type="PIRSR" id="PIRSR500134-2"/>
    </source>
</evidence>
<feature type="binding site" evidence="10">
    <location>
        <position position="163"/>
    </location>
    <ligand>
        <name>NAD(+)</name>
        <dbReference type="ChEBI" id="CHEBI:57540"/>
    </ligand>
</feature>
<feature type="active site" description="Nucleophile" evidence="8">
    <location>
        <position position="271"/>
    </location>
</feature>
<dbReference type="GO" id="GO:0000271">
    <property type="term" value="P:polysaccharide biosynthetic process"/>
    <property type="evidence" value="ECO:0007669"/>
    <property type="project" value="InterPro"/>
</dbReference>
<feature type="binding site" evidence="10">
    <location>
        <position position="274"/>
    </location>
    <ligand>
        <name>NAD(+)</name>
        <dbReference type="ChEBI" id="CHEBI:57540"/>
    </ligand>
</feature>
<dbReference type="GO" id="GO:0003979">
    <property type="term" value="F:UDP-glucose 6-dehydrogenase activity"/>
    <property type="evidence" value="ECO:0007669"/>
    <property type="project" value="UniProtKB-EC"/>
</dbReference>
<dbReference type="PIRSF" id="PIRSF500134">
    <property type="entry name" value="UDPglc_DH_bac"/>
    <property type="match status" value="1"/>
</dbReference>
<evidence type="ECO:0000256" key="5">
    <source>
        <dbReference type="ARBA" id="ARBA00023027"/>
    </source>
</evidence>
<keyword evidence="13" id="KW-1185">Reference proteome</keyword>
<dbReference type="AlphaFoldDB" id="A0A640SYC8"/>
<dbReference type="Gene3D" id="1.20.5.100">
    <property type="entry name" value="Cytochrome c1, transmembrane anchor, C-terminal"/>
    <property type="match status" value="1"/>
</dbReference>
<keyword evidence="5 7" id="KW-0520">NAD</keyword>
<feature type="binding site" evidence="10">
    <location>
        <position position="32"/>
    </location>
    <ligand>
        <name>NAD(+)</name>
        <dbReference type="ChEBI" id="CHEBI:57540"/>
    </ligand>
</feature>
<evidence type="ECO:0000256" key="7">
    <source>
        <dbReference type="PIRNR" id="PIRNR000124"/>
    </source>
</evidence>
<dbReference type="Pfam" id="PF00984">
    <property type="entry name" value="UDPG_MGDP_dh"/>
    <property type="match status" value="1"/>
</dbReference>
<dbReference type="InterPro" id="IPR036220">
    <property type="entry name" value="UDP-Glc/GDP-Man_DH_C_sf"/>
</dbReference>
<evidence type="ECO:0000256" key="10">
    <source>
        <dbReference type="PIRSR" id="PIRSR500134-3"/>
    </source>
</evidence>
<evidence type="ECO:0000256" key="3">
    <source>
        <dbReference type="ARBA" id="ARBA00012954"/>
    </source>
</evidence>
<evidence type="ECO:0000313" key="12">
    <source>
        <dbReference type="EMBL" id="GFE16523.1"/>
    </source>
</evidence>
<feature type="binding site" evidence="10">
    <location>
        <position position="129"/>
    </location>
    <ligand>
        <name>NAD(+)</name>
        <dbReference type="ChEBI" id="CHEBI:57540"/>
    </ligand>
</feature>
<feature type="binding site" evidence="9">
    <location>
        <position position="334"/>
    </location>
    <ligand>
        <name>substrate</name>
    </ligand>
</feature>
<evidence type="ECO:0000313" key="13">
    <source>
        <dbReference type="Proteomes" id="UP000430079"/>
    </source>
</evidence>
<dbReference type="EMBL" id="BLIO01000001">
    <property type="protein sequence ID" value="GFE16523.1"/>
    <property type="molecule type" value="Genomic_DNA"/>
</dbReference>
<comment type="catalytic activity">
    <reaction evidence="6 7">
        <text>UDP-alpha-D-glucose + 2 NAD(+) + H2O = UDP-alpha-D-glucuronate + 2 NADH + 3 H(+)</text>
        <dbReference type="Rhea" id="RHEA:23596"/>
        <dbReference type="ChEBI" id="CHEBI:15377"/>
        <dbReference type="ChEBI" id="CHEBI:15378"/>
        <dbReference type="ChEBI" id="CHEBI:57540"/>
        <dbReference type="ChEBI" id="CHEBI:57945"/>
        <dbReference type="ChEBI" id="CHEBI:58052"/>
        <dbReference type="ChEBI" id="CHEBI:58885"/>
        <dbReference type="EC" id="1.1.1.22"/>
    </reaction>
</comment>
<dbReference type="SUPFAM" id="SSF48179">
    <property type="entry name" value="6-phosphogluconate dehydrogenase C-terminal domain-like"/>
    <property type="match status" value="1"/>
</dbReference>
<evidence type="ECO:0000256" key="2">
    <source>
        <dbReference type="ARBA" id="ARBA00006601"/>
    </source>
</evidence>
<dbReference type="Pfam" id="PF03721">
    <property type="entry name" value="UDPG_MGDP_dh_N"/>
    <property type="match status" value="1"/>
</dbReference>
<dbReference type="InterPro" id="IPR008927">
    <property type="entry name" value="6-PGluconate_DH-like_C_sf"/>
</dbReference>
<feature type="binding site" evidence="9">
    <location>
        <position position="215"/>
    </location>
    <ligand>
        <name>substrate</name>
    </ligand>
</feature>
<keyword evidence="4 7" id="KW-0560">Oxidoreductase</keyword>
<comment type="similarity">
    <text evidence="2 7">Belongs to the UDP-glucose/GDP-mannose dehydrogenase family.</text>
</comment>
<dbReference type="GO" id="GO:0006065">
    <property type="term" value="P:UDP-glucuronate biosynthetic process"/>
    <property type="evidence" value="ECO:0007669"/>
    <property type="project" value="UniProtKB-UniPathway"/>
</dbReference>
<dbReference type="PIRSF" id="PIRSF000124">
    <property type="entry name" value="UDPglc_GDPman_dh"/>
    <property type="match status" value="1"/>
</dbReference>
<dbReference type="Gene3D" id="3.40.50.720">
    <property type="entry name" value="NAD(P)-binding Rossmann-like Domain"/>
    <property type="match status" value="2"/>
</dbReference>
<dbReference type="InterPro" id="IPR017476">
    <property type="entry name" value="UDP-Glc/GDP-Man"/>
</dbReference>
<evidence type="ECO:0000259" key="11">
    <source>
        <dbReference type="SMART" id="SM00984"/>
    </source>
</evidence>
<feature type="binding site" evidence="10">
    <location>
        <position position="93"/>
    </location>
    <ligand>
        <name>NAD(+)</name>
        <dbReference type="ChEBI" id="CHEBI:57540"/>
    </ligand>
</feature>
<dbReference type="InterPro" id="IPR014027">
    <property type="entry name" value="UDP-Glc/GDP-Man_DH_C"/>
</dbReference>
<dbReference type="SUPFAM" id="SSF52413">
    <property type="entry name" value="UDP-glucose/GDP-mannose dehydrogenase C-terminal domain"/>
    <property type="match status" value="1"/>
</dbReference>
<dbReference type="InterPro" id="IPR001732">
    <property type="entry name" value="UDP-Glc/GDP-Man_DH_N"/>
</dbReference>
<feature type="binding site" evidence="10">
    <location>
        <position position="37"/>
    </location>
    <ligand>
        <name>NAD(+)</name>
        <dbReference type="ChEBI" id="CHEBI:57540"/>
    </ligand>
</feature>
<proteinExistence type="inferred from homology"/>
<feature type="domain" description="UDP-glucose/GDP-mannose dehydrogenase C-terminal" evidence="11">
    <location>
        <begin position="327"/>
        <end position="428"/>
    </location>
</feature>
<dbReference type="GO" id="GO:0051287">
    <property type="term" value="F:NAD binding"/>
    <property type="evidence" value="ECO:0007669"/>
    <property type="project" value="InterPro"/>
</dbReference>
<evidence type="ECO:0000256" key="6">
    <source>
        <dbReference type="ARBA" id="ARBA00047473"/>
    </source>
</evidence>
<feature type="binding site" evidence="10">
    <location>
        <position position="341"/>
    </location>
    <ligand>
        <name>NAD(+)</name>
        <dbReference type="ChEBI" id="CHEBI:57540"/>
    </ligand>
</feature>
<accession>A0A640SYC8</accession>
<feature type="binding site" evidence="9">
    <location>
        <begin position="260"/>
        <end position="264"/>
    </location>
    <ligand>
        <name>substrate</name>
    </ligand>
</feature>
<dbReference type="SMART" id="SM00984">
    <property type="entry name" value="UDPG_MGDP_dh_C"/>
    <property type="match status" value="1"/>
</dbReference>
<dbReference type="EC" id="1.1.1.22" evidence="3 7"/>
<dbReference type="Pfam" id="PF03720">
    <property type="entry name" value="UDPG_MGDP_dh_C"/>
    <property type="match status" value="1"/>
</dbReference>
<comment type="pathway">
    <text evidence="1">Nucleotide-sugar biosynthesis; UDP-alpha-D-glucuronate biosynthesis; UDP-alpha-D-glucuronate from UDP-alpha-D-glucose: step 1/1.</text>
</comment>
<dbReference type="RefSeq" id="WP_190145341.1">
    <property type="nucleotide sequence ID" value="NZ_BLIO01000001.1"/>
</dbReference>
<organism evidence="12 13">
    <name type="scientific">Streptomyces glebosus</name>
    <dbReference type="NCBI Taxonomy" id="249580"/>
    <lineage>
        <taxon>Bacteria</taxon>
        <taxon>Bacillati</taxon>
        <taxon>Actinomycetota</taxon>
        <taxon>Actinomycetes</taxon>
        <taxon>Kitasatosporales</taxon>
        <taxon>Streptomycetaceae</taxon>
        <taxon>Streptomyces</taxon>
    </lineage>
</organism>
<name>A0A640SYC8_9ACTN</name>
<evidence type="ECO:0000256" key="1">
    <source>
        <dbReference type="ARBA" id="ARBA00004701"/>
    </source>
</evidence>
<dbReference type="PANTHER" id="PTHR43750:SF3">
    <property type="entry name" value="UDP-GLUCOSE 6-DEHYDROGENASE TUAD"/>
    <property type="match status" value="1"/>
</dbReference>
<comment type="caution">
    <text evidence="12">The sequence shown here is derived from an EMBL/GenBank/DDBJ whole genome shotgun (WGS) entry which is preliminary data.</text>
</comment>
<evidence type="ECO:0000256" key="8">
    <source>
        <dbReference type="PIRSR" id="PIRSR500134-1"/>
    </source>
</evidence>
<protein>
    <recommendedName>
        <fullName evidence="3 7">UDP-glucose 6-dehydrogenase</fullName>
        <ecNumber evidence="3 7">1.1.1.22</ecNumber>
    </recommendedName>
</protein>
<dbReference type="InterPro" id="IPR036291">
    <property type="entry name" value="NAD(P)-bd_dom_sf"/>
</dbReference>
<sequence length="446" mass="47938">MPLKITVIGTGYLGATHAAAMAELGFEVLGLDVVPEKIEMLQRGEVPMYEPGLEDLLRRHVAGIEGSSGRLRFTTSYEEAGAFGDVHFVCVNTPQKHGEYACDMSYVDSAFDALAPHLTRPTLVVGKSTVPVGSAARLAARLAAAAPAGEAAELAWNPEFLREGFAVKDTLHPDRIVAGVAGERAEGLLREVYAKPISEGSPFIVMDYPTSELVKTSANSFLATKISFINAMAEVCEAADGDVVKLAEAIGHDDRIGKKFLRAGIGFGGGCLPKDLRAFMARAGELGADQALTFLREIDSINMRRRGHMVELTRDAVGGGFLGKRVAVLGATFKPDSDDVRDSPALNVAGQIHLQGGQVTVYDPKGMENARRLFPTLAYADTALEAVRGADVVLHLTEWREFRELDPAALGEVAAERRILDGRNALDPALWRKAGWTYRALGRPQA</sequence>
<dbReference type="InterPro" id="IPR014026">
    <property type="entry name" value="UDP-Glc/GDP-Man_DH_dimer"/>
</dbReference>
<gene>
    <name evidence="12" type="ORF">Sgleb_45700</name>
</gene>
<dbReference type="NCBIfam" id="TIGR03026">
    <property type="entry name" value="NDP-sugDHase"/>
    <property type="match status" value="1"/>
</dbReference>
<feature type="binding site" evidence="9">
    <location>
        <begin position="160"/>
        <end position="163"/>
    </location>
    <ligand>
        <name>substrate</name>
    </ligand>
</feature>
<feature type="binding site" evidence="9">
    <location>
        <position position="268"/>
    </location>
    <ligand>
        <name>substrate</name>
    </ligand>
</feature>